<dbReference type="InterPro" id="IPR056686">
    <property type="entry name" value="DUF7784"/>
</dbReference>
<sequence length="1235" mass="137237">MSMAESPTNKIDTQSKGETFAAAFEYTESDEPAEVTSPNEQVPAAADYESLSYQRHRSQRSLGINGYTATPDPPALYVRALYDYDADDHTSLSFRQGDIIQVLTQLESGWWDGVINDVRGWFPSNYCAIVSGPEDPGEYEGNGADESEASAESGTDDEQVDQDDDLDSEGNPYEGDSGLPTDGEESGDQEEAAYWIPQATPDGRLFYFNTLTGVSTMELPLETPTSMNETGPQDRTNFFVPEQTRAPLGMSNHSFSGEEDDADNSDSEGEGESLMLASNGVLPHKRRSSNSDRVSSTTSTSLDSMNTSPVAELRKAPPNMYMKTNDIISAATHAESGLDTTAGTTTSFSTNPIGLPQDTSVPRHFFTDGSTVPTTWDALTDNMNQSVHAYRQVVKNHNRAEFVSRAEDISDHLRMLLAAGSGTTDNHSGNPSIISTNKALYPHFRDMMSRFSKLVLSSHIAAADWPGPDAYAKCLQEADGVIHAVYGYVEVARQQRGEEVPRLVPGFVLGSTIGGNWQNNNVDAQDPISTTSLGDRGSPERGDGHFVTLDLKLLGRVDEARKSLNANIRRLEDQLHIMEKVITPTRQTQLGDAICLAAGKVIESFKPFISCVESVNLGPLGSIFQNPQLLDFASQKQQAYDNVAELIFTCQSITASLPDEWAEIRGPPFDERLASIAATCRQFDNNVSHIVYLMQLLIDTIASHDTFKEVRLPDAEASQKIPLHISPAKGALTRPQLTGANQNASYDSTDKASDKIRRLDPTDKPRRFFGQMTPLDAVSRPAGAECMSATEERPWYLQLDHPNEVFYDTKSTPPQLKHGTLTGLVEQLTRHDRLDAVFNGTFLLTYRSFTTASELFELLVRRFSIQPPPGINQHDLTVWEEKKQKLVRFRVVNVLKSWLEHYWMEENDGESRKLLDRIYSFAKDSIATTRTPGAGPLMAVVEQRLKGQDTSAKRLVLTLTNSAPAPILPKNMKKLKFLDIDATEFARQLTIIESKLYGKIKPTECLGKTWQKKVGPDEPDPAPNVKSLILHSNQLTNWVAEMILSQSEVKKRVLVIKHFVSIADKCRNMNNFSTLTSIVSALGTAPIHRLNRTWTQVSPKTATSLNVMRQLMASTKNFGEYRERLRRANPPCIPFLGVYLTDLTFIEDGIASIVKNSNLINFAKRTKTAEVIRDIQQYQNVPYSLNPVPDLQEYILSNMREAGDVHEMYDKSLQIEPREREDEKIARLLSESGFL</sequence>
<comment type="subunit">
    <text evidence="4">Component of the ESCRT-0 complex composed of HSE1 and VPS27.</text>
</comment>
<dbReference type="InterPro" id="IPR036964">
    <property type="entry name" value="RASGEF_cat_dom_sf"/>
</dbReference>
<dbReference type="GO" id="GO:0007265">
    <property type="term" value="P:Ras protein signal transduction"/>
    <property type="evidence" value="ECO:0007669"/>
    <property type="project" value="TreeGrafter"/>
</dbReference>
<comment type="similarity">
    <text evidence="3">Belongs to the STAM family.</text>
</comment>
<feature type="region of interest" description="Disordered" evidence="13">
    <location>
        <begin position="247"/>
        <end position="318"/>
    </location>
</feature>
<dbReference type="InterPro" id="IPR036028">
    <property type="entry name" value="SH3-like_dom_sf"/>
</dbReference>
<name>A0A8H7E2C9_9EURO</name>
<evidence type="ECO:0000256" key="2">
    <source>
        <dbReference type="ARBA" id="ARBA00004125"/>
    </source>
</evidence>
<dbReference type="Pfam" id="PF25008">
    <property type="entry name" value="DUF7784"/>
    <property type="match status" value="1"/>
</dbReference>
<evidence type="ECO:0000256" key="4">
    <source>
        <dbReference type="ARBA" id="ARBA00011446"/>
    </source>
</evidence>
<keyword evidence="8 10" id="KW-0344">Guanine-nucleotide releasing factor</keyword>
<evidence type="ECO:0000256" key="1">
    <source>
        <dbReference type="ARBA" id="ARBA00002654"/>
    </source>
</evidence>
<feature type="coiled-coil region" evidence="12">
    <location>
        <begin position="554"/>
        <end position="581"/>
    </location>
</feature>
<comment type="caution">
    <text evidence="17">The sequence shown here is derived from an EMBL/GenBank/DDBJ whole genome shotgun (WGS) entry which is preliminary data.</text>
</comment>
<dbReference type="InterPro" id="IPR008937">
    <property type="entry name" value="Ras-like_GEF"/>
</dbReference>
<dbReference type="OrthoDB" id="546434at2759"/>
<feature type="region of interest" description="Disordered" evidence="13">
    <location>
        <begin position="132"/>
        <end position="189"/>
    </location>
</feature>
<dbReference type="PANTHER" id="PTHR23113:SF368">
    <property type="entry name" value="CELL DIVISION CONTROL PROTEIN 25"/>
    <property type="match status" value="1"/>
</dbReference>
<keyword evidence="9" id="KW-0967">Endosome</keyword>
<evidence type="ECO:0000256" key="8">
    <source>
        <dbReference type="ARBA" id="ARBA00022658"/>
    </source>
</evidence>
<dbReference type="PROSITE" id="PS00720">
    <property type="entry name" value="RASGEF"/>
    <property type="match status" value="1"/>
</dbReference>
<dbReference type="Pfam" id="PF00618">
    <property type="entry name" value="RasGEF_N"/>
    <property type="match status" value="1"/>
</dbReference>
<evidence type="ECO:0000256" key="7">
    <source>
        <dbReference type="ARBA" id="ARBA00022443"/>
    </source>
</evidence>
<evidence type="ECO:0000256" key="11">
    <source>
        <dbReference type="PROSITE-ProRule" id="PRU00192"/>
    </source>
</evidence>
<dbReference type="Gene3D" id="1.10.840.10">
    <property type="entry name" value="Ras guanine-nucleotide exchange factors catalytic domain"/>
    <property type="match status" value="1"/>
</dbReference>
<dbReference type="InterPro" id="IPR057827">
    <property type="entry name" value="WW_fungi"/>
</dbReference>
<evidence type="ECO:0000256" key="6">
    <source>
        <dbReference type="ARBA" id="ARBA00018978"/>
    </source>
</evidence>
<gene>
    <name evidence="17" type="ORF">GJ744_000638</name>
</gene>
<feature type="compositionally biased region" description="Acidic residues" evidence="13">
    <location>
        <begin position="135"/>
        <end position="168"/>
    </location>
</feature>
<dbReference type="Pfam" id="PF25006">
    <property type="entry name" value="DUF7783"/>
    <property type="match status" value="1"/>
</dbReference>
<feature type="domain" description="Ras-GEF" evidence="15">
    <location>
        <begin position="981"/>
        <end position="1218"/>
    </location>
</feature>
<feature type="compositionally biased region" description="Polar residues" evidence="13">
    <location>
        <begin position="520"/>
        <end position="533"/>
    </location>
</feature>
<dbReference type="PANTHER" id="PTHR23113">
    <property type="entry name" value="GUANINE NUCLEOTIDE EXCHANGE FACTOR"/>
    <property type="match status" value="1"/>
</dbReference>
<dbReference type="InterPro" id="IPR001452">
    <property type="entry name" value="SH3_domain"/>
</dbReference>
<dbReference type="SMART" id="SM00147">
    <property type="entry name" value="RasGEF"/>
    <property type="match status" value="1"/>
</dbReference>
<dbReference type="GO" id="GO:0005085">
    <property type="term" value="F:guanyl-nucleotide exchange factor activity"/>
    <property type="evidence" value="ECO:0007669"/>
    <property type="project" value="UniProtKB-KW"/>
</dbReference>
<dbReference type="Gene3D" id="2.30.30.40">
    <property type="entry name" value="SH3 Domains"/>
    <property type="match status" value="1"/>
</dbReference>
<evidence type="ECO:0000256" key="12">
    <source>
        <dbReference type="SAM" id="Coils"/>
    </source>
</evidence>
<protein>
    <recommendedName>
        <fullName evidence="5">Class E vacuolar protein-sorting machinery protein HSE1</fullName>
    </recommendedName>
    <alternativeName>
        <fullName evidence="6">Class E vacuolar protein-sorting machinery protein hse1</fullName>
    </alternativeName>
</protein>
<comment type="subcellular location">
    <subcellularLocation>
        <location evidence="2">Endosome membrane</location>
        <topology evidence="2">Peripheral membrane protein</topology>
        <orientation evidence="2">Cytoplasmic side</orientation>
    </subcellularLocation>
</comment>
<dbReference type="PROSITE" id="PS50009">
    <property type="entry name" value="RASGEF_CAT"/>
    <property type="match status" value="1"/>
</dbReference>
<dbReference type="Gene3D" id="1.20.870.10">
    <property type="entry name" value="Son of sevenless (SoS) protein Chain: S domain 1"/>
    <property type="match status" value="1"/>
</dbReference>
<dbReference type="PROSITE" id="PS50002">
    <property type="entry name" value="SH3"/>
    <property type="match status" value="1"/>
</dbReference>
<feature type="region of interest" description="Disordered" evidence="13">
    <location>
        <begin position="733"/>
        <end position="765"/>
    </location>
</feature>
<dbReference type="AlphaFoldDB" id="A0A8H7E2C9"/>
<dbReference type="InterPro" id="IPR056685">
    <property type="entry name" value="DUF7783"/>
</dbReference>
<feature type="compositionally biased region" description="Polar residues" evidence="13">
    <location>
        <begin position="735"/>
        <end position="747"/>
    </location>
</feature>
<comment type="function">
    <text evidence="1">Component of the ESCRT-0 complex which is the sorting receptor for ubiquitinated cargo proteins at the multivesicular body (MVB).</text>
</comment>
<dbReference type="GO" id="GO:0005886">
    <property type="term" value="C:plasma membrane"/>
    <property type="evidence" value="ECO:0007669"/>
    <property type="project" value="TreeGrafter"/>
</dbReference>
<dbReference type="InterPro" id="IPR019804">
    <property type="entry name" value="Ras_G-nucl-exch_fac_CS"/>
</dbReference>
<evidence type="ECO:0000256" key="5">
    <source>
        <dbReference type="ARBA" id="ARBA00017923"/>
    </source>
</evidence>
<evidence type="ECO:0000313" key="18">
    <source>
        <dbReference type="Proteomes" id="UP000606974"/>
    </source>
</evidence>
<evidence type="ECO:0000259" key="14">
    <source>
        <dbReference type="PROSITE" id="PS50002"/>
    </source>
</evidence>
<feature type="region of interest" description="Disordered" evidence="13">
    <location>
        <begin position="1"/>
        <end position="47"/>
    </location>
</feature>
<dbReference type="InterPro" id="IPR001895">
    <property type="entry name" value="RASGEF_cat_dom"/>
</dbReference>
<dbReference type="Pfam" id="PF23518">
    <property type="entry name" value="WW_2"/>
    <property type="match status" value="1"/>
</dbReference>
<evidence type="ECO:0000256" key="9">
    <source>
        <dbReference type="ARBA" id="ARBA00022753"/>
    </source>
</evidence>
<accession>A0A8H7E2C9</accession>
<evidence type="ECO:0000256" key="13">
    <source>
        <dbReference type="SAM" id="MobiDB-lite"/>
    </source>
</evidence>
<dbReference type="PRINTS" id="PR00452">
    <property type="entry name" value="SH3DOMAIN"/>
</dbReference>
<dbReference type="SMART" id="SM00229">
    <property type="entry name" value="RasGEFN"/>
    <property type="match status" value="1"/>
</dbReference>
<dbReference type="PROSITE" id="PS50212">
    <property type="entry name" value="RASGEF_NTER"/>
    <property type="match status" value="1"/>
</dbReference>
<dbReference type="EMBL" id="JAACFV010000106">
    <property type="protein sequence ID" value="KAF7505558.1"/>
    <property type="molecule type" value="Genomic_DNA"/>
</dbReference>
<feature type="region of interest" description="Disordered" evidence="13">
    <location>
        <begin position="338"/>
        <end position="360"/>
    </location>
</feature>
<dbReference type="SMART" id="SM00326">
    <property type="entry name" value="SH3"/>
    <property type="match status" value="1"/>
</dbReference>
<dbReference type="GO" id="GO:0010008">
    <property type="term" value="C:endosome membrane"/>
    <property type="evidence" value="ECO:0007669"/>
    <property type="project" value="UniProtKB-SubCell"/>
</dbReference>
<dbReference type="SUPFAM" id="SSF50044">
    <property type="entry name" value="SH3-domain"/>
    <property type="match status" value="1"/>
</dbReference>
<feature type="domain" description="N-terminal Ras-GEF" evidence="16">
    <location>
        <begin position="812"/>
        <end position="945"/>
    </location>
</feature>
<organism evidence="17 18">
    <name type="scientific">Endocarpon pusillum</name>
    <dbReference type="NCBI Taxonomy" id="364733"/>
    <lineage>
        <taxon>Eukaryota</taxon>
        <taxon>Fungi</taxon>
        <taxon>Dikarya</taxon>
        <taxon>Ascomycota</taxon>
        <taxon>Pezizomycotina</taxon>
        <taxon>Eurotiomycetes</taxon>
        <taxon>Chaetothyriomycetidae</taxon>
        <taxon>Verrucariales</taxon>
        <taxon>Verrucariaceae</taxon>
        <taxon>Endocarpon</taxon>
    </lineage>
</organism>
<evidence type="ECO:0000256" key="10">
    <source>
        <dbReference type="PROSITE-ProRule" id="PRU00168"/>
    </source>
</evidence>
<keyword evidence="7 11" id="KW-0728">SH3 domain</keyword>
<dbReference type="CDD" id="cd11883">
    <property type="entry name" value="SH3_Sdc25"/>
    <property type="match status" value="1"/>
</dbReference>
<feature type="compositionally biased region" description="Polar residues" evidence="13">
    <location>
        <begin position="1"/>
        <end position="17"/>
    </location>
</feature>
<feature type="compositionally biased region" description="Low complexity" evidence="13">
    <location>
        <begin position="291"/>
        <end position="308"/>
    </location>
</feature>
<evidence type="ECO:0000256" key="3">
    <source>
        <dbReference type="ARBA" id="ARBA00009666"/>
    </source>
</evidence>
<dbReference type="InterPro" id="IPR023578">
    <property type="entry name" value="Ras_GEF_dom_sf"/>
</dbReference>
<feature type="compositionally biased region" description="Low complexity" evidence="13">
    <location>
        <begin position="340"/>
        <end position="350"/>
    </location>
</feature>
<dbReference type="SUPFAM" id="SSF48366">
    <property type="entry name" value="Ras GEF"/>
    <property type="match status" value="1"/>
</dbReference>
<dbReference type="InterPro" id="IPR000651">
    <property type="entry name" value="Ras-like_Gua-exchang_fac_N"/>
</dbReference>
<dbReference type="Proteomes" id="UP000606974">
    <property type="component" value="Unassembled WGS sequence"/>
</dbReference>
<dbReference type="Pfam" id="PF00018">
    <property type="entry name" value="SH3_1"/>
    <property type="match status" value="1"/>
</dbReference>
<proteinExistence type="inferred from homology"/>
<dbReference type="Pfam" id="PF00617">
    <property type="entry name" value="RasGEF"/>
    <property type="match status" value="1"/>
</dbReference>
<dbReference type="CDD" id="cd00155">
    <property type="entry name" value="RasGEF"/>
    <property type="match status" value="1"/>
</dbReference>
<keyword evidence="12" id="KW-0175">Coiled coil</keyword>
<keyword evidence="18" id="KW-1185">Reference proteome</keyword>
<reference evidence="17" key="1">
    <citation type="submission" date="2020-02" db="EMBL/GenBank/DDBJ databases">
        <authorList>
            <person name="Palmer J.M."/>
        </authorList>
    </citation>
    <scope>NUCLEOTIDE SEQUENCE</scope>
    <source>
        <strain evidence="17">EPUS1.4</strain>
        <tissue evidence="17">Thallus</tissue>
    </source>
</reference>
<feature type="region of interest" description="Disordered" evidence="13">
    <location>
        <begin position="520"/>
        <end position="541"/>
    </location>
</feature>
<dbReference type="CDD" id="cd06224">
    <property type="entry name" value="REM"/>
    <property type="match status" value="1"/>
</dbReference>
<feature type="domain" description="SH3" evidence="14">
    <location>
        <begin position="73"/>
        <end position="132"/>
    </location>
</feature>
<feature type="compositionally biased region" description="Acidic residues" evidence="13">
    <location>
        <begin position="257"/>
        <end position="271"/>
    </location>
</feature>
<evidence type="ECO:0000259" key="15">
    <source>
        <dbReference type="PROSITE" id="PS50009"/>
    </source>
</evidence>
<evidence type="ECO:0000313" key="17">
    <source>
        <dbReference type="EMBL" id="KAF7505558.1"/>
    </source>
</evidence>
<evidence type="ECO:0000259" key="16">
    <source>
        <dbReference type="PROSITE" id="PS50212"/>
    </source>
</evidence>
<dbReference type="FunFam" id="2.30.30.40:FF:000072">
    <property type="entry name" value="Unconventional Myosin IB"/>
    <property type="match status" value="1"/>
</dbReference>
<feature type="compositionally biased region" description="Basic and acidic residues" evidence="13">
    <location>
        <begin position="748"/>
        <end position="765"/>
    </location>
</feature>